<dbReference type="EMBL" id="JARVCO010000007">
    <property type="protein sequence ID" value="MDZ8118347.1"/>
    <property type="molecule type" value="Genomic_DNA"/>
</dbReference>
<comment type="cofactor">
    <cofactor evidence="1">
        <name>a divalent metal cation</name>
        <dbReference type="ChEBI" id="CHEBI:60240"/>
    </cofactor>
</comment>
<dbReference type="InterPro" id="IPR005229">
    <property type="entry name" value="YicC/YloC-like"/>
</dbReference>
<feature type="domain" description="Endoribonuclease YicC-like N-terminal" evidence="6">
    <location>
        <begin position="3"/>
        <end position="157"/>
    </location>
</feature>
<proteinExistence type="inferred from homology"/>
<evidence type="ECO:0000256" key="4">
    <source>
        <dbReference type="ARBA" id="ARBA00022801"/>
    </source>
</evidence>
<sequence length="293" mass="32342">MALKSMTGFGEGAAAASGIRVSVELSSVNRKQLDINVNLPRNLVTLDAQVQRTIREQFSRGRVSGIIRVEAADGSAGSVTVDEKLAAEYVAGIRKAAAKLNLNEDLGAELISRLPGVVSIEQQDLDSDQVSDVLAQALGKALKGLAKMRAAEGKALETDLRERLALLDEYTKNIRKLAPTVVITYREKLFQRLEEAGLTDLASDERIVKEIALFADRCDISEELTRLKSHLAQARKLLRSKEPVGRTLDFLCQELFREINTTGSKANEVEITRQVVAFKTELERIREQVQNIE</sequence>
<dbReference type="Proteomes" id="UP001290861">
    <property type="component" value="Unassembled WGS sequence"/>
</dbReference>
<evidence type="ECO:0000256" key="2">
    <source>
        <dbReference type="ARBA" id="ARBA00022722"/>
    </source>
</evidence>
<dbReference type="PANTHER" id="PTHR30636">
    <property type="entry name" value="UPF0701 PROTEIN YICC"/>
    <property type="match status" value="1"/>
</dbReference>
<evidence type="ECO:0000256" key="1">
    <source>
        <dbReference type="ARBA" id="ARBA00001968"/>
    </source>
</evidence>
<dbReference type="Pfam" id="PF08340">
    <property type="entry name" value="YicC-like_C"/>
    <property type="match status" value="1"/>
</dbReference>
<dbReference type="NCBIfam" id="TIGR00255">
    <property type="entry name" value="YicC/YloC family endoribonuclease"/>
    <property type="match status" value="1"/>
</dbReference>
<reference evidence="8 9" key="1">
    <citation type="journal article" date="2024" name="Appl. Environ. Microbiol.">
        <title>Pontiella agarivorans sp. nov., a novel marine anaerobic bacterium capable of degrading macroalgal polysaccharides and fixing nitrogen.</title>
        <authorList>
            <person name="Liu N."/>
            <person name="Kivenson V."/>
            <person name="Peng X."/>
            <person name="Cui Z."/>
            <person name="Lankiewicz T.S."/>
            <person name="Gosselin K.M."/>
            <person name="English C.J."/>
            <person name="Blair E.M."/>
            <person name="O'Malley M.A."/>
            <person name="Valentine D.L."/>
        </authorList>
    </citation>
    <scope>NUCLEOTIDE SEQUENCE [LARGE SCALE GENOMIC DNA]</scope>
    <source>
        <strain evidence="8 9">NLcol2</strain>
    </source>
</reference>
<evidence type="ECO:0000313" key="8">
    <source>
        <dbReference type="EMBL" id="MDZ8118347.1"/>
    </source>
</evidence>
<dbReference type="RefSeq" id="WP_322608144.1">
    <property type="nucleotide sequence ID" value="NZ_JARVCO010000007.1"/>
</dbReference>
<dbReference type="PANTHER" id="PTHR30636:SF3">
    <property type="entry name" value="UPF0701 PROTEIN YICC"/>
    <property type="match status" value="1"/>
</dbReference>
<dbReference type="InterPro" id="IPR013527">
    <property type="entry name" value="YicC-like_N"/>
</dbReference>
<keyword evidence="2" id="KW-0540">Nuclease</keyword>
<feature type="domain" description="Endoribonuclease YicC-like C-terminal" evidence="7">
    <location>
        <begin position="174"/>
        <end position="293"/>
    </location>
</feature>
<keyword evidence="4" id="KW-0378">Hydrolase</keyword>
<gene>
    <name evidence="8" type="ORF">P9H32_06855</name>
</gene>
<protein>
    <submittedName>
        <fullName evidence="8">YicC family protein</fullName>
    </submittedName>
</protein>
<comment type="similarity">
    <text evidence="5">Belongs to the YicC/YloC family.</text>
</comment>
<comment type="caution">
    <text evidence="8">The sequence shown here is derived from an EMBL/GenBank/DDBJ whole genome shotgun (WGS) entry which is preliminary data.</text>
</comment>
<organism evidence="8 9">
    <name type="scientific">Pontiella agarivorans</name>
    <dbReference type="NCBI Taxonomy" id="3038953"/>
    <lineage>
        <taxon>Bacteria</taxon>
        <taxon>Pseudomonadati</taxon>
        <taxon>Kiritimatiellota</taxon>
        <taxon>Kiritimatiellia</taxon>
        <taxon>Kiritimatiellales</taxon>
        <taxon>Pontiellaceae</taxon>
        <taxon>Pontiella</taxon>
    </lineage>
</organism>
<evidence type="ECO:0000256" key="3">
    <source>
        <dbReference type="ARBA" id="ARBA00022759"/>
    </source>
</evidence>
<keyword evidence="3" id="KW-0255">Endonuclease</keyword>
<evidence type="ECO:0000259" key="6">
    <source>
        <dbReference type="Pfam" id="PF03755"/>
    </source>
</evidence>
<dbReference type="Pfam" id="PF03755">
    <property type="entry name" value="YicC-like_N"/>
    <property type="match status" value="1"/>
</dbReference>
<accession>A0ABU5MVW3</accession>
<evidence type="ECO:0000259" key="7">
    <source>
        <dbReference type="Pfam" id="PF08340"/>
    </source>
</evidence>
<evidence type="ECO:0000256" key="5">
    <source>
        <dbReference type="ARBA" id="ARBA00035648"/>
    </source>
</evidence>
<keyword evidence="9" id="KW-1185">Reference proteome</keyword>
<dbReference type="InterPro" id="IPR013551">
    <property type="entry name" value="YicC-like_C"/>
</dbReference>
<name>A0ABU5MVW3_9BACT</name>
<evidence type="ECO:0000313" key="9">
    <source>
        <dbReference type="Proteomes" id="UP001290861"/>
    </source>
</evidence>